<dbReference type="InterPro" id="IPR015947">
    <property type="entry name" value="PUA-like_sf"/>
</dbReference>
<dbReference type="Proteomes" id="UP000722485">
    <property type="component" value="Unassembled WGS sequence"/>
</dbReference>
<gene>
    <name evidence="2" type="ORF">G7Z17_g4298</name>
</gene>
<keyword evidence="3" id="KW-1185">Reference proteome</keyword>
<dbReference type="SUPFAM" id="SSF88697">
    <property type="entry name" value="PUA domain-like"/>
    <property type="match status" value="1"/>
</dbReference>
<evidence type="ECO:0000313" key="2">
    <source>
        <dbReference type="EMBL" id="KAF7552459.1"/>
    </source>
</evidence>
<dbReference type="OrthoDB" id="2149705at2759"/>
<feature type="region of interest" description="Disordered" evidence="1">
    <location>
        <begin position="1"/>
        <end position="22"/>
    </location>
</feature>
<name>A0A9P5H926_9HYPO</name>
<protein>
    <submittedName>
        <fullName evidence="2">Uncharacterized protein</fullName>
    </submittedName>
</protein>
<organism evidence="2 3">
    <name type="scientific">Cylindrodendrum hubeiense</name>
    <dbReference type="NCBI Taxonomy" id="595255"/>
    <lineage>
        <taxon>Eukaryota</taxon>
        <taxon>Fungi</taxon>
        <taxon>Dikarya</taxon>
        <taxon>Ascomycota</taxon>
        <taxon>Pezizomycotina</taxon>
        <taxon>Sordariomycetes</taxon>
        <taxon>Hypocreomycetidae</taxon>
        <taxon>Hypocreales</taxon>
        <taxon>Nectriaceae</taxon>
        <taxon>Cylindrodendrum</taxon>
    </lineage>
</organism>
<dbReference type="EMBL" id="JAANBB010000060">
    <property type="protein sequence ID" value="KAF7552459.1"/>
    <property type="molecule type" value="Genomic_DNA"/>
</dbReference>
<evidence type="ECO:0000256" key="1">
    <source>
        <dbReference type="SAM" id="MobiDB-lite"/>
    </source>
</evidence>
<accession>A0A9P5H926</accession>
<sequence length="218" mass="24234">MYPKMAPLRPAQTKPKPSSLTQTTLDISFVQKCSQSSTSASSDTHRISKKPALAKPKSRSKSAVSTTPDRVLTDVLLSIKPGHLANIVSREKNHEYRKYRLQDGVARLWLYETGGGGGRSSITHIAVIPDSVRHTPGEVPAEPVGIGNAEFNAGLKVSKYGYPVLELYELVRPVTLKEMKSEWGMGGAPMGWQYVKPNLWEDRWGEDQTRTEKVKRVF</sequence>
<reference evidence="2" key="1">
    <citation type="submission" date="2020-03" db="EMBL/GenBank/DDBJ databases">
        <title>Draft Genome Sequence of Cylindrodendrum hubeiense.</title>
        <authorList>
            <person name="Buettner E."/>
            <person name="Kellner H."/>
        </authorList>
    </citation>
    <scope>NUCLEOTIDE SEQUENCE</scope>
    <source>
        <strain evidence="2">IHI 201604</strain>
    </source>
</reference>
<dbReference type="AlphaFoldDB" id="A0A9P5H926"/>
<comment type="caution">
    <text evidence="2">The sequence shown here is derived from an EMBL/GenBank/DDBJ whole genome shotgun (WGS) entry which is preliminary data.</text>
</comment>
<feature type="region of interest" description="Disordered" evidence="1">
    <location>
        <begin position="35"/>
        <end position="66"/>
    </location>
</feature>
<proteinExistence type="predicted"/>
<evidence type="ECO:0000313" key="3">
    <source>
        <dbReference type="Proteomes" id="UP000722485"/>
    </source>
</evidence>